<sequence length="100" mass="11313">MTSIGTQRGPWIVCTSGLAAAGFYDLVRRPRCSTAPEHDLADVVDLGVRQLDAAAPFEPGQVTVIRGEPVRLVPVTWRWRWWIRWHLNSWPGPMLRVVPL</sequence>
<organism evidence="1 2">
    <name type="scientific">Amycolatopsis keratiniphila subsp. keratiniphila</name>
    <dbReference type="NCBI Taxonomy" id="227715"/>
    <lineage>
        <taxon>Bacteria</taxon>
        <taxon>Bacillati</taxon>
        <taxon>Actinomycetota</taxon>
        <taxon>Actinomycetes</taxon>
        <taxon>Pseudonocardiales</taxon>
        <taxon>Pseudonocardiaceae</taxon>
        <taxon>Amycolatopsis</taxon>
        <taxon>Amycolatopsis japonica group</taxon>
    </lineage>
</organism>
<accession>A0A1W2M225</accession>
<comment type="caution">
    <text evidence="1">The sequence shown here is derived from an EMBL/GenBank/DDBJ whole genome shotgun (WGS) entry which is preliminary data.</text>
</comment>
<gene>
    <name evidence="1" type="ORF">AVR91_0204305</name>
</gene>
<evidence type="ECO:0000313" key="1">
    <source>
        <dbReference type="EMBL" id="ONF73958.1"/>
    </source>
</evidence>
<dbReference type="EMBL" id="LQMT02000006">
    <property type="protein sequence ID" value="ONF73958.1"/>
    <property type="molecule type" value="Genomic_DNA"/>
</dbReference>
<evidence type="ECO:0000313" key="2">
    <source>
        <dbReference type="Proteomes" id="UP000076660"/>
    </source>
</evidence>
<reference evidence="1 2" key="1">
    <citation type="submission" date="2016-12" db="EMBL/GenBank/DDBJ databases">
        <title>Amycolatopsis keratiniphila subsp. keratiniphila genome sequencing and assembly.</title>
        <authorList>
            <person name="Mayilraj S."/>
            <person name="Kaur N."/>
        </authorList>
    </citation>
    <scope>NUCLEOTIDE SEQUENCE [LARGE SCALE GENOMIC DNA]</scope>
    <source>
        <strain evidence="1 2">DSM 44409</strain>
    </source>
</reference>
<dbReference type="RefSeq" id="WP_063276377.1">
    <property type="nucleotide sequence ID" value="NZ_LQMT02000006.1"/>
</dbReference>
<dbReference type="Proteomes" id="UP000076660">
    <property type="component" value="Unassembled WGS sequence"/>
</dbReference>
<name>A0A1W2M225_9PSEU</name>
<dbReference type="AlphaFoldDB" id="A0A1W2M225"/>
<proteinExistence type="predicted"/>
<protein>
    <submittedName>
        <fullName evidence="1">Uncharacterized protein</fullName>
    </submittedName>
</protein>